<evidence type="ECO:0000256" key="3">
    <source>
        <dbReference type="ARBA" id="ARBA00022692"/>
    </source>
</evidence>
<dbReference type="EMBL" id="UGQM01000001">
    <property type="protein sequence ID" value="STZ45840.1"/>
    <property type="molecule type" value="Genomic_DNA"/>
</dbReference>
<comment type="subcellular location">
    <subcellularLocation>
        <location evidence="1">Cell membrane</location>
        <topology evidence="1">Multi-pass membrane protein</topology>
    </subcellularLocation>
</comment>
<evidence type="ECO:0000313" key="8">
    <source>
        <dbReference type="EMBL" id="STZ45840.1"/>
    </source>
</evidence>
<evidence type="ECO:0000256" key="1">
    <source>
        <dbReference type="ARBA" id="ARBA00004651"/>
    </source>
</evidence>
<protein>
    <submittedName>
        <fullName evidence="8">Type II secretion system protein</fullName>
    </submittedName>
</protein>
<accession>A0A378SSV2</accession>
<feature type="domain" description="Type II secretion system protein GspF" evidence="7">
    <location>
        <begin position="92"/>
        <end position="214"/>
    </location>
</feature>
<sequence>MTLAALALAVAVLTAPTDARLRAPVLRRTSTPRRRLPGQLPAAIACLTVAAVHTPTTAAALGLLLATLGARRRVTRAHRRRTAEATALQDALDVLVGELRVGAHPVAAITVAGHEARGRIAESLNAVAARALLGADVPAGLRAEGRRSPSPGHWDRLAVCWQLAQTHGLAIAALMRAAQRDITERERFRGRVESGMAGARATAVILAGLPVLGVLLGHAIGAEPLAFLLSGGAGGWLLLVGTVFVCAGLLWSDRITAQVLT</sequence>
<keyword evidence="3 6" id="KW-0812">Transmembrane</keyword>
<keyword evidence="5 6" id="KW-0472">Membrane</keyword>
<organism evidence="8 9">
    <name type="scientific">Mycolicibacterium gilvum</name>
    <dbReference type="NCBI Taxonomy" id="1804"/>
    <lineage>
        <taxon>Bacteria</taxon>
        <taxon>Bacillati</taxon>
        <taxon>Actinomycetota</taxon>
        <taxon>Actinomycetes</taxon>
        <taxon>Mycobacteriales</taxon>
        <taxon>Mycobacteriaceae</taxon>
        <taxon>Mycolicibacterium</taxon>
    </lineage>
</organism>
<name>A0A378SSV2_9MYCO</name>
<evidence type="ECO:0000256" key="4">
    <source>
        <dbReference type="ARBA" id="ARBA00022989"/>
    </source>
</evidence>
<evidence type="ECO:0000256" key="2">
    <source>
        <dbReference type="ARBA" id="ARBA00022475"/>
    </source>
</evidence>
<evidence type="ECO:0000313" key="9">
    <source>
        <dbReference type="Proteomes" id="UP000254291"/>
    </source>
</evidence>
<evidence type="ECO:0000256" key="5">
    <source>
        <dbReference type="ARBA" id="ARBA00023136"/>
    </source>
</evidence>
<feature type="transmembrane region" description="Helical" evidence="6">
    <location>
        <begin position="197"/>
        <end position="220"/>
    </location>
</feature>
<feature type="transmembrane region" description="Helical" evidence="6">
    <location>
        <begin position="226"/>
        <end position="251"/>
    </location>
</feature>
<dbReference type="GO" id="GO:0005886">
    <property type="term" value="C:plasma membrane"/>
    <property type="evidence" value="ECO:0007669"/>
    <property type="project" value="UniProtKB-SubCell"/>
</dbReference>
<dbReference type="PANTHER" id="PTHR35007">
    <property type="entry name" value="INTEGRAL MEMBRANE PROTEIN-RELATED"/>
    <property type="match status" value="1"/>
</dbReference>
<keyword evidence="2" id="KW-1003">Cell membrane</keyword>
<keyword evidence="4 6" id="KW-1133">Transmembrane helix</keyword>
<feature type="transmembrane region" description="Helical" evidence="6">
    <location>
        <begin position="43"/>
        <end position="70"/>
    </location>
</feature>
<dbReference type="PANTHER" id="PTHR35007:SF4">
    <property type="entry name" value="CONSERVED TRANSMEMBRANE PROTEIN-RELATED"/>
    <property type="match status" value="1"/>
</dbReference>
<reference evidence="8 9" key="1">
    <citation type="submission" date="2018-06" db="EMBL/GenBank/DDBJ databases">
        <authorList>
            <consortium name="Pathogen Informatics"/>
            <person name="Doyle S."/>
        </authorList>
    </citation>
    <scope>NUCLEOTIDE SEQUENCE [LARGE SCALE GENOMIC DNA]</scope>
    <source>
        <strain evidence="8 9">NCTC10742</strain>
    </source>
</reference>
<dbReference type="Pfam" id="PF00482">
    <property type="entry name" value="T2SSF"/>
    <property type="match status" value="1"/>
</dbReference>
<dbReference type="RefSeq" id="WP_115328465.1">
    <property type="nucleotide sequence ID" value="NZ_JACKST010000133.1"/>
</dbReference>
<dbReference type="InterPro" id="IPR018076">
    <property type="entry name" value="T2SS_GspF_dom"/>
</dbReference>
<evidence type="ECO:0000259" key="7">
    <source>
        <dbReference type="Pfam" id="PF00482"/>
    </source>
</evidence>
<gene>
    <name evidence="8" type="ORF">NCTC10742_05102</name>
</gene>
<dbReference type="Proteomes" id="UP000254291">
    <property type="component" value="Unassembled WGS sequence"/>
</dbReference>
<evidence type="ECO:0000256" key="6">
    <source>
        <dbReference type="SAM" id="Phobius"/>
    </source>
</evidence>
<proteinExistence type="predicted"/>
<dbReference type="AlphaFoldDB" id="A0A378SSV2"/>